<dbReference type="SUPFAM" id="SSF51126">
    <property type="entry name" value="Pectin lyase-like"/>
    <property type="match status" value="1"/>
</dbReference>
<gene>
    <name evidence="2" type="ORF">Pla163_02410</name>
</gene>
<accession>A0A518CVB1</accession>
<dbReference type="InterPro" id="IPR011050">
    <property type="entry name" value="Pectin_lyase_fold/virulence"/>
</dbReference>
<dbReference type="EMBL" id="CP036290">
    <property type="protein sequence ID" value="QDU83144.1"/>
    <property type="molecule type" value="Genomic_DNA"/>
</dbReference>
<dbReference type="OrthoDB" id="291134at2"/>
<keyword evidence="3" id="KW-1185">Reference proteome</keyword>
<organism evidence="2 3">
    <name type="scientific">Rohdeia mirabilis</name>
    <dbReference type="NCBI Taxonomy" id="2528008"/>
    <lineage>
        <taxon>Bacteria</taxon>
        <taxon>Pseudomonadati</taxon>
        <taxon>Planctomycetota</taxon>
        <taxon>Planctomycetia</taxon>
        <taxon>Planctomycetia incertae sedis</taxon>
        <taxon>Rohdeia</taxon>
    </lineage>
</organism>
<evidence type="ECO:0000313" key="3">
    <source>
        <dbReference type="Proteomes" id="UP000319342"/>
    </source>
</evidence>
<evidence type="ECO:0000256" key="1">
    <source>
        <dbReference type="SAM" id="SignalP"/>
    </source>
</evidence>
<dbReference type="Proteomes" id="UP000319342">
    <property type="component" value="Chromosome"/>
</dbReference>
<dbReference type="RefSeq" id="WP_145182327.1">
    <property type="nucleotide sequence ID" value="NZ_CP036290.1"/>
</dbReference>
<dbReference type="InterPro" id="IPR012334">
    <property type="entry name" value="Pectin_lyas_fold"/>
</dbReference>
<feature type="signal peptide" evidence="1">
    <location>
        <begin position="1"/>
        <end position="19"/>
    </location>
</feature>
<evidence type="ECO:0008006" key="4">
    <source>
        <dbReference type="Google" id="ProtNLM"/>
    </source>
</evidence>
<keyword evidence="1" id="KW-0732">Signal</keyword>
<feature type="chain" id="PRO_5022108946" description="FG-GAP repeat protein" evidence="1">
    <location>
        <begin position="20"/>
        <end position="455"/>
    </location>
</feature>
<evidence type="ECO:0000313" key="2">
    <source>
        <dbReference type="EMBL" id="QDU83144.1"/>
    </source>
</evidence>
<proteinExistence type="predicted"/>
<sequence length="455" mass="45493" precursor="true">MVALACLALALAVPSTFLAPPTQSVTDVQPTSSSALQAAIDAAQPGDTLVVFGGEYEPIVVDKPLQILGVPAFTLNPCLSPGPAPIACGQPHVTLAGPGSGVVWIGNLVCDGDLNAHVGVNGPRRRVVGAGFDQVWFTSCDIAGAQFTGLNGGAEGAPAIELTGVDFLVLIDTNVEPVDSKTDIAFPPDSPTGIVALGTTVVAVGSSVRGGDGDLQAIDCGFYDTNLLTQGAGGTGVESLRLVESASTVRGGIGSTWYCTGPPGTTGTLPDGVVYIGSERVILPPSAQDCDGDGVPDTVAIAAGLATDFDGNGIPDVCLAPPLMASGSEISLSQGGAIDLTLTMGPGAATGPFVLLGSASGTAPGTLDPVSGLLLPLNYDAYFELLLSTFGGGVLSQMSGFFDAQGVAQVTLTLPPGLSPSLIGIELHHAFCVIDFLGPIQVNFVSNAVGVRLGG</sequence>
<dbReference type="Gene3D" id="2.160.20.10">
    <property type="entry name" value="Single-stranded right-handed beta-helix, Pectin lyase-like"/>
    <property type="match status" value="1"/>
</dbReference>
<protein>
    <recommendedName>
        <fullName evidence="4">FG-GAP repeat protein</fullName>
    </recommendedName>
</protein>
<reference evidence="2 3" key="1">
    <citation type="submission" date="2019-02" db="EMBL/GenBank/DDBJ databases">
        <title>Deep-cultivation of Planctomycetes and their phenomic and genomic characterization uncovers novel biology.</title>
        <authorList>
            <person name="Wiegand S."/>
            <person name="Jogler M."/>
            <person name="Boedeker C."/>
            <person name="Pinto D."/>
            <person name="Vollmers J."/>
            <person name="Rivas-Marin E."/>
            <person name="Kohn T."/>
            <person name="Peeters S.H."/>
            <person name="Heuer A."/>
            <person name="Rast P."/>
            <person name="Oberbeckmann S."/>
            <person name="Bunk B."/>
            <person name="Jeske O."/>
            <person name="Meyerdierks A."/>
            <person name="Storesund J.E."/>
            <person name="Kallscheuer N."/>
            <person name="Luecker S."/>
            <person name="Lage O.M."/>
            <person name="Pohl T."/>
            <person name="Merkel B.J."/>
            <person name="Hornburger P."/>
            <person name="Mueller R.-W."/>
            <person name="Bruemmer F."/>
            <person name="Labrenz M."/>
            <person name="Spormann A.M."/>
            <person name="Op den Camp H."/>
            <person name="Overmann J."/>
            <person name="Amann R."/>
            <person name="Jetten M.S.M."/>
            <person name="Mascher T."/>
            <person name="Medema M.H."/>
            <person name="Devos D.P."/>
            <person name="Kaster A.-K."/>
            <person name="Ovreas L."/>
            <person name="Rohde M."/>
            <person name="Galperin M.Y."/>
            <person name="Jogler C."/>
        </authorList>
    </citation>
    <scope>NUCLEOTIDE SEQUENCE [LARGE SCALE GENOMIC DNA]</scope>
    <source>
        <strain evidence="2 3">Pla163</strain>
    </source>
</reference>
<name>A0A518CVB1_9BACT</name>
<dbReference type="AlphaFoldDB" id="A0A518CVB1"/>